<feature type="transmembrane region" description="Helical" evidence="2">
    <location>
        <begin position="272"/>
        <end position="294"/>
    </location>
</feature>
<dbReference type="PIRSF" id="PIRSF015921">
    <property type="entry name" value="FA_sphinglp_des"/>
    <property type="match status" value="1"/>
</dbReference>
<feature type="transmembrane region" description="Helical" evidence="2">
    <location>
        <begin position="140"/>
        <end position="158"/>
    </location>
</feature>
<evidence type="ECO:0000256" key="1">
    <source>
        <dbReference type="SAM" id="MobiDB-lite"/>
    </source>
</evidence>
<name>A0A7J6RVG3_PEROL</name>
<evidence type="ECO:0000259" key="3">
    <source>
        <dbReference type="PROSITE" id="PS50255"/>
    </source>
</evidence>
<evidence type="ECO:0000313" key="6">
    <source>
        <dbReference type="Proteomes" id="UP000553632"/>
    </source>
</evidence>
<evidence type="ECO:0000256" key="2">
    <source>
        <dbReference type="SAM" id="Phobius"/>
    </source>
</evidence>
<dbReference type="InterPro" id="IPR001199">
    <property type="entry name" value="Cyt_B5-like_heme/steroid-bd"/>
</dbReference>
<evidence type="ECO:0000313" key="5">
    <source>
        <dbReference type="EMBL" id="KAF4739794.1"/>
    </source>
</evidence>
<dbReference type="AlphaFoldDB" id="A0A7J6RVG3"/>
<dbReference type="SUPFAM" id="SSF55856">
    <property type="entry name" value="Cytochrome b5-like heme/steroid binding domain"/>
    <property type="match status" value="1"/>
</dbReference>
<dbReference type="Pfam" id="PF00487">
    <property type="entry name" value="FA_desaturase"/>
    <property type="match status" value="1"/>
</dbReference>
<dbReference type="EMBL" id="JABANO010022866">
    <property type="protein sequence ID" value="KAF4724463.1"/>
    <property type="molecule type" value="Genomic_DNA"/>
</dbReference>
<keyword evidence="2" id="KW-1133">Transmembrane helix</keyword>
<sequence>MPGHQLVSPPSPASTASTERTGSPLQDFKVEIIRVDDIAEFTMEEVRRHGFVVIDNIVYNVKEWVMDGQHPGGEVLLSCLGRDVTSLFRGIHHPRVAKHFLPPLAIGRLKQSSVEDEAEADFIALERRVRELGYYQQKNSYYIGRIAIVLSFLFLALASLYRGWILLGAISLGLFWQQGAFIAHDACHRGYGDGDGRSPSWIGWFIGSVLFGISSSMWSEEHAAHHCFPRRPREDPQFNYLPTFLISRKELPYSSKLEMIIARVMVPVQHFVLAPLAMTIGRFNFYFISVIFSCKRALQYYVKARPIPLHCVPLADLSGMCLFWIWYSQLTYHLVPPESRLVFVLLSNCTAGILHVQLLVSHLAVNCFHSNEEPRWFRLQCHTSRNVDTRAHWFWGGLEYQIEHHLFPRLPRHSLPAVQPLVMELCRKHGVPYRCEGEIKTLTLIFEDLRNLAAVAAEPV</sequence>
<feature type="domain" description="Cytochrome b5 heme-binding" evidence="3">
    <location>
        <begin position="30"/>
        <end position="110"/>
    </location>
</feature>
<dbReference type="Proteomes" id="UP000553632">
    <property type="component" value="Unassembled WGS sequence"/>
</dbReference>
<dbReference type="PANTHER" id="PTHR19353">
    <property type="entry name" value="FATTY ACID DESATURASE 2"/>
    <property type="match status" value="1"/>
</dbReference>
<proteinExistence type="predicted"/>
<dbReference type="OMA" id="NIMKTMF"/>
<dbReference type="InterPro" id="IPR005804">
    <property type="entry name" value="FA_desaturase_dom"/>
</dbReference>
<dbReference type="SMART" id="SM01117">
    <property type="entry name" value="Cyt-b5"/>
    <property type="match status" value="1"/>
</dbReference>
<dbReference type="EMBL" id="JABANM010010166">
    <property type="protein sequence ID" value="KAF4739794.1"/>
    <property type="molecule type" value="Genomic_DNA"/>
</dbReference>
<dbReference type="InterPro" id="IPR036400">
    <property type="entry name" value="Cyt_B5-like_heme/steroid_sf"/>
</dbReference>
<keyword evidence="6" id="KW-1185">Reference proteome</keyword>
<feature type="transmembrane region" description="Helical" evidence="2">
    <location>
        <begin position="339"/>
        <end position="360"/>
    </location>
</feature>
<dbReference type="GO" id="GO:0006636">
    <property type="term" value="P:unsaturated fatty acid biosynthetic process"/>
    <property type="evidence" value="ECO:0007669"/>
    <property type="project" value="UniProtKB-ARBA"/>
</dbReference>
<dbReference type="Pfam" id="PF00173">
    <property type="entry name" value="Cyt-b5"/>
    <property type="match status" value="1"/>
</dbReference>
<accession>A0A7J6RVG3</accession>
<feature type="region of interest" description="Disordered" evidence="1">
    <location>
        <begin position="1"/>
        <end position="22"/>
    </location>
</feature>
<dbReference type="GO" id="GO:0016717">
    <property type="term" value="F:oxidoreductase activity, acting on paired donors, with oxidation of a pair of donors resulting in the reduction of molecular oxygen to two molecules of water"/>
    <property type="evidence" value="ECO:0007669"/>
    <property type="project" value="TreeGrafter"/>
</dbReference>
<dbReference type="GO" id="GO:0042759">
    <property type="term" value="P:long-chain fatty acid biosynthetic process"/>
    <property type="evidence" value="ECO:0007669"/>
    <property type="project" value="UniProtKB-ARBA"/>
</dbReference>
<evidence type="ECO:0000313" key="4">
    <source>
        <dbReference type="EMBL" id="KAF4724463.1"/>
    </source>
</evidence>
<dbReference type="GO" id="GO:0016020">
    <property type="term" value="C:membrane"/>
    <property type="evidence" value="ECO:0007669"/>
    <property type="project" value="TreeGrafter"/>
</dbReference>
<feature type="transmembrane region" description="Helical" evidence="2">
    <location>
        <begin position="306"/>
        <end position="327"/>
    </location>
</feature>
<reference evidence="6 7" key="1">
    <citation type="submission" date="2020-04" db="EMBL/GenBank/DDBJ databases">
        <title>Perkinsus olseni comparative genomics.</title>
        <authorList>
            <person name="Bogema D.R."/>
        </authorList>
    </citation>
    <scope>NUCLEOTIDE SEQUENCE [LARGE SCALE GENOMIC DNA]</scope>
    <source>
        <strain evidence="5">ATCC PRA-205</strain>
        <strain evidence="4 6">ATCC PRA-207</strain>
    </source>
</reference>
<evidence type="ECO:0000313" key="7">
    <source>
        <dbReference type="Proteomes" id="UP000574390"/>
    </source>
</evidence>
<dbReference type="PANTHER" id="PTHR19353:SF19">
    <property type="entry name" value="DELTA(5) FATTY ACID DESATURASE C-RELATED"/>
    <property type="match status" value="1"/>
</dbReference>
<keyword evidence="2" id="KW-0812">Transmembrane</keyword>
<gene>
    <name evidence="5" type="ORF">FOZ62_028799</name>
    <name evidence="4" type="ORF">FOZ63_017734</name>
</gene>
<dbReference type="CDD" id="cd03506">
    <property type="entry name" value="Delta6-FADS-like"/>
    <property type="match status" value="1"/>
</dbReference>
<dbReference type="PROSITE" id="PS50255">
    <property type="entry name" value="CYTOCHROME_B5_2"/>
    <property type="match status" value="1"/>
</dbReference>
<organism evidence="4 6">
    <name type="scientific">Perkinsus olseni</name>
    <name type="common">Perkinsus atlanticus</name>
    <dbReference type="NCBI Taxonomy" id="32597"/>
    <lineage>
        <taxon>Eukaryota</taxon>
        <taxon>Sar</taxon>
        <taxon>Alveolata</taxon>
        <taxon>Perkinsozoa</taxon>
        <taxon>Perkinsea</taxon>
        <taxon>Perkinsida</taxon>
        <taxon>Perkinsidae</taxon>
        <taxon>Perkinsus</taxon>
    </lineage>
</organism>
<dbReference type="Gene3D" id="3.10.120.10">
    <property type="entry name" value="Cytochrome b5-like heme/steroid binding domain"/>
    <property type="match status" value="1"/>
</dbReference>
<keyword evidence="2" id="KW-0472">Membrane</keyword>
<dbReference type="InterPro" id="IPR012171">
    <property type="entry name" value="Fatty_acid_desaturase"/>
</dbReference>
<comment type="caution">
    <text evidence="4">The sequence shown here is derived from an EMBL/GenBank/DDBJ whole genome shotgun (WGS) entry which is preliminary data.</text>
</comment>
<dbReference type="Proteomes" id="UP000574390">
    <property type="component" value="Unassembled WGS sequence"/>
</dbReference>
<protein>
    <recommendedName>
        <fullName evidence="3">Cytochrome b5 heme-binding domain-containing protein</fullName>
    </recommendedName>
</protein>